<dbReference type="InterPro" id="IPR029052">
    <property type="entry name" value="Metallo-depent_PP-like"/>
</dbReference>
<evidence type="ECO:0000256" key="2">
    <source>
        <dbReference type="SAM" id="SignalP"/>
    </source>
</evidence>
<dbReference type="Gene3D" id="3.60.21.10">
    <property type="match status" value="1"/>
</dbReference>
<evidence type="ECO:0000313" key="3">
    <source>
        <dbReference type="EMBL" id="CAE0638349.1"/>
    </source>
</evidence>
<feature type="region of interest" description="Disordered" evidence="1">
    <location>
        <begin position="390"/>
        <end position="414"/>
    </location>
</feature>
<accession>A0A6S9IZ31</accession>
<feature type="signal peptide" evidence="2">
    <location>
        <begin position="1"/>
        <end position="20"/>
    </location>
</feature>
<feature type="chain" id="PRO_5030159592" evidence="2">
    <location>
        <begin position="21"/>
        <end position="459"/>
    </location>
</feature>
<dbReference type="AlphaFoldDB" id="A0A6S9IZ31"/>
<sequence>MQHIFFPVFMLLALQKIASSFSMERRRVGLLGGDVGKRITKMTSENLSGYSSSASSKTCEPLFRFGIISDIQYADVEDGAGFSGRPRYYRRALEQTQQAADHWKEAGAAFGVHLGDVLDIHCPPEDAGPALARVAEAFGRFPGRTHHLVGNHCLYNCDRDQLRAALGWEPCPEPDCSYYAFEHEGFVFISLDGYDIAMTGRKPDDFKYQAAEAILTAANPNRDNLNSPDGLRGLDRRFVMFGGGIGFKQAAWFRGQLAAARAAGKRAVVFCHQPLHPASDRLGVCMLWNYEELLNILQQHSDVVVATFTGHAHRGLYSIDHMGIHHKVMEAVVECPPGSAAFGLVEVHADRLVLRGRGLVGDREMEFDFLRRHGARAAAARAEFEQEWAQGARATEQQEVEEDEEQEHDNEEEEVVLGGWGAGAARYFQEQGIEPPPEVLAAVKEGLEDNQQQQSDYLY</sequence>
<dbReference type="PANTHER" id="PTHR16509:SF1">
    <property type="entry name" value="MANGANESE-DEPENDENT ADP-RIBOSE_CDP-ALCOHOL DIPHOSPHATASE"/>
    <property type="match status" value="1"/>
</dbReference>
<evidence type="ECO:0000256" key="1">
    <source>
        <dbReference type="SAM" id="MobiDB-lite"/>
    </source>
</evidence>
<dbReference type="EMBL" id="HBIU01037292">
    <property type="protein sequence ID" value="CAE0638349.1"/>
    <property type="molecule type" value="Transcribed_RNA"/>
</dbReference>
<dbReference type="GO" id="GO:0047631">
    <property type="term" value="F:ADP-ribose diphosphatase activity"/>
    <property type="evidence" value="ECO:0007669"/>
    <property type="project" value="TreeGrafter"/>
</dbReference>
<dbReference type="GO" id="GO:0047734">
    <property type="term" value="F:CDP-glycerol diphosphatase activity"/>
    <property type="evidence" value="ECO:0007669"/>
    <property type="project" value="TreeGrafter"/>
</dbReference>
<dbReference type="SUPFAM" id="SSF56300">
    <property type="entry name" value="Metallo-dependent phosphatases"/>
    <property type="match status" value="1"/>
</dbReference>
<gene>
    <name evidence="3" type="ORF">HAKA00212_LOCUS17131</name>
</gene>
<dbReference type="GO" id="GO:0008663">
    <property type="term" value="F:2',3'-cyclic-nucleotide 2'-phosphodiesterase activity"/>
    <property type="evidence" value="ECO:0007669"/>
    <property type="project" value="TreeGrafter"/>
</dbReference>
<name>A0A6S9IZ31_HETAK</name>
<organism evidence="3">
    <name type="scientific">Heterosigma akashiwo</name>
    <name type="common">Chromophytic alga</name>
    <name type="synonym">Heterosigma carterae</name>
    <dbReference type="NCBI Taxonomy" id="2829"/>
    <lineage>
        <taxon>Eukaryota</taxon>
        <taxon>Sar</taxon>
        <taxon>Stramenopiles</taxon>
        <taxon>Ochrophyta</taxon>
        <taxon>Raphidophyceae</taxon>
        <taxon>Chattonellales</taxon>
        <taxon>Chattonellaceae</taxon>
        <taxon>Heterosigma</taxon>
    </lineage>
</organism>
<proteinExistence type="predicted"/>
<dbReference type="GO" id="GO:0030145">
    <property type="term" value="F:manganese ion binding"/>
    <property type="evidence" value="ECO:0007669"/>
    <property type="project" value="TreeGrafter"/>
</dbReference>
<dbReference type="PANTHER" id="PTHR16509">
    <property type="match status" value="1"/>
</dbReference>
<protein>
    <submittedName>
        <fullName evidence="3">Uncharacterized protein</fullName>
    </submittedName>
</protein>
<feature type="compositionally biased region" description="Acidic residues" evidence="1">
    <location>
        <begin position="398"/>
        <end position="414"/>
    </location>
</feature>
<keyword evidence="2" id="KW-0732">Signal</keyword>
<reference evidence="3" key="1">
    <citation type="submission" date="2021-01" db="EMBL/GenBank/DDBJ databases">
        <authorList>
            <person name="Corre E."/>
            <person name="Pelletier E."/>
            <person name="Niang G."/>
            <person name="Scheremetjew M."/>
            <person name="Finn R."/>
            <person name="Kale V."/>
            <person name="Holt S."/>
            <person name="Cochrane G."/>
            <person name="Meng A."/>
            <person name="Brown T."/>
            <person name="Cohen L."/>
        </authorList>
    </citation>
    <scope>NUCLEOTIDE SEQUENCE</scope>
    <source>
        <strain evidence="3">CCMP3107</strain>
    </source>
</reference>